<dbReference type="SUPFAM" id="SSF88713">
    <property type="entry name" value="Glycoside hydrolase/deacetylase"/>
    <property type="match status" value="1"/>
</dbReference>
<sequence length="278" mass="32679">MLNALTIDVEDYFQVHAFEKVIKRSNWDNYSTRVVCNTNCILKLLSEYKVRATFFMLGWIAERHPQLVEQIASNGHEIATHGYQHELIYRQTPKEFADDLNRSIKAIHNALGDYQIIGYRAPSFSITRQSLWALDILRDYGIKYDSSIFPLTAHDRYGISDAKRFIHEIKKDLWEIPVSTLRLSKYNFPVAGGGYFRLFPLPITSWAIRRLNIDRHPAIIYLHPWEFDPKQPRISNASLMSRFRHYVNLDKTENRLRLLLNEFKFAPMKQVFAQNLSI</sequence>
<dbReference type="PROSITE" id="PS51677">
    <property type="entry name" value="NODB"/>
    <property type="match status" value="1"/>
</dbReference>
<protein>
    <submittedName>
        <fullName evidence="2">Polysaccharide deacetylase</fullName>
    </submittedName>
</protein>
<proteinExistence type="predicted"/>
<dbReference type="PANTHER" id="PTHR47561">
    <property type="entry name" value="POLYSACCHARIDE DEACETYLASE FAMILY PROTEIN (AFU_ORTHOLOGUE AFUA_6G05030)"/>
    <property type="match status" value="1"/>
</dbReference>
<comment type="caution">
    <text evidence="2">The sequence shown here is derived from an EMBL/GenBank/DDBJ whole genome shotgun (WGS) entry which is preliminary data.</text>
</comment>
<reference evidence="2 3" key="1">
    <citation type="journal article" date="2015" name="Genome Announc.">
        <title>Draft Genome of the Euendolithic (true boring) Cyanobacterium Mastigocoleus testarum strain BC008.</title>
        <authorList>
            <person name="Guida B.S."/>
            <person name="Garcia-Pichel F."/>
        </authorList>
    </citation>
    <scope>NUCLEOTIDE SEQUENCE [LARGE SCALE GENOMIC DNA]</scope>
    <source>
        <strain evidence="2 3">BC008</strain>
    </source>
</reference>
<dbReference type="InterPro" id="IPR014344">
    <property type="entry name" value="XrtA_polysacc_deacetyl"/>
</dbReference>
<dbReference type="GO" id="GO:0016810">
    <property type="term" value="F:hydrolase activity, acting on carbon-nitrogen (but not peptide) bonds"/>
    <property type="evidence" value="ECO:0007669"/>
    <property type="project" value="InterPro"/>
</dbReference>
<dbReference type="InterPro" id="IPR002509">
    <property type="entry name" value="NODB_dom"/>
</dbReference>
<dbReference type="OrthoDB" id="258610at2"/>
<dbReference type="InterPro" id="IPR022560">
    <property type="entry name" value="DUF3473"/>
</dbReference>
<dbReference type="AlphaFoldDB" id="A0A0V7ZPH5"/>
<dbReference type="EMBL" id="LMTZ01000101">
    <property type="protein sequence ID" value="KST66015.1"/>
    <property type="molecule type" value="Genomic_DNA"/>
</dbReference>
<keyword evidence="3" id="KW-1185">Reference proteome</keyword>
<name>A0A0V7ZPH5_9CYAN</name>
<evidence type="ECO:0000259" key="1">
    <source>
        <dbReference type="PROSITE" id="PS51677"/>
    </source>
</evidence>
<evidence type="ECO:0000313" key="3">
    <source>
        <dbReference type="Proteomes" id="UP000053372"/>
    </source>
</evidence>
<dbReference type="InterPro" id="IPR011330">
    <property type="entry name" value="Glyco_hydro/deAcase_b/a-brl"/>
</dbReference>
<dbReference type="NCBIfam" id="TIGR03006">
    <property type="entry name" value="pepcterm_polyde"/>
    <property type="match status" value="1"/>
</dbReference>
<accession>A0A0V7ZPH5</accession>
<feature type="domain" description="NodB homology" evidence="1">
    <location>
        <begin position="19"/>
        <end position="278"/>
    </location>
</feature>
<gene>
    <name evidence="2" type="ORF">BC008_23870</name>
</gene>
<dbReference type="PANTHER" id="PTHR47561:SF1">
    <property type="entry name" value="POLYSACCHARIDE DEACETYLASE FAMILY PROTEIN (AFU_ORTHOLOGUE AFUA_6G05030)"/>
    <property type="match status" value="1"/>
</dbReference>
<dbReference type="InterPro" id="IPR045235">
    <property type="entry name" value="PuuE_HpPgdA-like"/>
</dbReference>
<dbReference type="CDD" id="cd10941">
    <property type="entry name" value="CE4_PuuE_HpPgdA_like_2"/>
    <property type="match status" value="1"/>
</dbReference>
<dbReference type="RefSeq" id="WP_027841544.1">
    <property type="nucleotide sequence ID" value="NZ_LMTZ01000101.1"/>
</dbReference>
<dbReference type="Pfam" id="PF01522">
    <property type="entry name" value="Polysacc_deac_1"/>
    <property type="match status" value="1"/>
</dbReference>
<organism evidence="2 3">
    <name type="scientific">Mastigocoleus testarum BC008</name>
    <dbReference type="NCBI Taxonomy" id="371196"/>
    <lineage>
        <taxon>Bacteria</taxon>
        <taxon>Bacillati</taxon>
        <taxon>Cyanobacteriota</taxon>
        <taxon>Cyanophyceae</taxon>
        <taxon>Nostocales</taxon>
        <taxon>Hapalosiphonaceae</taxon>
        <taxon>Mastigocoleus</taxon>
    </lineage>
</organism>
<dbReference type="Pfam" id="PF11959">
    <property type="entry name" value="DUF3473"/>
    <property type="match status" value="1"/>
</dbReference>
<dbReference type="GO" id="GO:0005975">
    <property type="term" value="P:carbohydrate metabolic process"/>
    <property type="evidence" value="ECO:0007669"/>
    <property type="project" value="InterPro"/>
</dbReference>
<dbReference type="Gene3D" id="3.20.20.370">
    <property type="entry name" value="Glycoside hydrolase/deacetylase"/>
    <property type="match status" value="1"/>
</dbReference>
<dbReference type="Proteomes" id="UP000053372">
    <property type="component" value="Unassembled WGS sequence"/>
</dbReference>
<evidence type="ECO:0000313" key="2">
    <source>
        <dbReference type="EMBL" id="KST66015.1"/>
    </source>
</evidence>